<dbReference type="PANTHER" id="PTHR47989">
    <property type="entry name" value="OS01G0750732 PROTEIN"/>
    <property type="match status" value="1"/>
</dbReference>
<dbReference type="PANTHER" id="PTHR47989:SF37">
    <property type="entry name" value="INACTIVE PROTEIN KINASE SELMODRAFT_444075"/>
    <property type="match status" value="1"/>
</dbReference>
<dbReference type="CDD" id="cd14066">
    <property type="entry name" value="STKc_IRAK"/>
    <property type="match status" value="1"/>
</dbReference>
<dbReference type="InterPro" id="IPR011009">
    <property type="entry name" value="Kinase-like_dom_sf"/>
</dbReference>
<keyword evidence="1" id="KW-0723">Serine/threonine-protein kinase</keyword>
<keyword evidence="1" id="KW-0418">Kinase</keyword>
<protein>
    <recommendedName>
        <fullName evidence="5">Protein kinase domain-containing protein</fullName>
    </recommendedName>
</protein>
<evidence type="ECO:0000256" key="2">
    <source>
        <dbReference type="ARBA" id="ARBA00022741"/>
    </source>
</evidence>
<dbReference type="PROSITE" id="PS00109">
    <property type="entry name" value="PROTEIN_KINASE_TYR"/>
    <property type="match status" value="1"/>
</dbReference>
<keyword evidence="3" id="KW-0067">ATP-binding</keyword>
<evidence type="ECO:0000259" key="5">
    <source>
        <dbReference type="PROSITE" id="PS50011"/>
    </source>
</evidence>
<accession>A0ABQ9N4C8</accession>
<dbReference type="SUPFAM" id="SSF56112">
    <property type="entry name" value="Protein kinase-like (PK-like)"/>
    <property type="match status" value="1"/>
</dbReference>
<keyword evidence="2" id="KW-0547">Nucleotide-binding</keyword>
<dbReference type="Gene3D" id="1.10.510.10">
    <property type="entry name" value="Transferase(Phosphotransferase) domain 1"/>
    <property type="match status" value="1"/>
</dbReference>
<dbReference type="InterPro" id="IPR001245">
    <property type="entry name" value="Ser-Thr/Tyr_kinase_cat_dom"/>
</dbReference>
<evidence type="ECO:0000256" key="1">
    <source>
        <dbReference type="ARBA" id="ARBA00022527"/>
    </source>
</evidence>
<dbReference type="InterPro" id="IPR008266">
    <property type="entry name" value="Tyr_kinase_AS"/>
</dbReference>
<dbReference type="Pfam" id="PF07714">
    <property type="entry name" value="PK_Tyr_Ser-Thr"/>
    <property type="match status" value="1"/>
</dbReference>
<reference evidence="6" key="1">
    <citation type="journal article" date="2023" name="Plant Biotechnol. J.">
        <title>Chromosome-level wild Hevea brasiliensis genome provides new tools for genomic-assisted breeding and valuable loci to elevate rubber yield.</title>
        <authorList>
            <person name="Cheng H."/>
            <person name="Song X."/>
            <person name="Hu Y."/>
            <person name="Wu T."/>
            <person name="Yang Q."/>
            <person name="An Z."/>
            <person name="Feng S."/>
            <person name="Deng Z."/>
            <person name="Wu W."/>
            <person name="Zeng X."/>
            <person name="Tu M."/>
            <person name="Wang X."/>
            <person name="Huang H."/>
        </authorList>
    </citation>
    <scope>NUCLEOTIDE SEQUENCE</scope>
    <source>
        <strain evidence="6">MT/VB/25A 57/8</strain>
    </source>
</reference>
<dbReference type="Gene3D" id="3.30.200.20">
    <property type="entry name" value="Phosphorylase Kinase, domain 1"/>
    <property type="match status" value="1"/>
</dbReference>
<evidence type="ECO:0000313" key="6">
    <source>
        <dbReference type="EMBL" id="KAJ9186085.1"/>
    </source>
</evidence>
<proteinExistence type="predicted"/>
<dbReference type="InterPro" id="IPR000719">
    <property type="entry name" value="Prot_kinase_dom"/>
</dbReference>
<name>A0ABQ9N4C8_HEVBR</name>
<comment type="caution">
    <text evidence="6">The sequence shown here is derived from an EMBL/GenBank/DDBJ whole genome shotgun (WGS) entry which is preliminary data.</text>
</comment>
<feature type="compositionally biased region" description="Polar residues" evidence="4">
    <location>
        <begin position="166"/>
        <end position="211"/>
    </location>
</feature>
<feature type="domain" description="Protein kinase" evidence="5">
    <location>
        <begin position="385"/>
        <end position="659"/>
    </location>
</feature>
<evidence type="ECO:0000256" key="4">
    <source>
        <dbReference type="SAM" id="MobiDB-lite"/>
    </source>
</evidence>
<dbReference type="Proteomes" id="UP001174677">
    <property type="component" value="Chromosome 3"/>
</dbReference>
<dbReference type="EMBL" id="JARPOI010000003">
    <property type="protein sequence ID" value="KAJ9186085.1"/>
    <property type="molecule type" value="Genomic_DNA"/>
</dbReference>
<keyword evidence="7" id="KW-1185">Reference proteome</keyword>
<keyword evidence="1" id="KW-0808">Transferase</keyword>
<dbReference type="PROSITE" id="PS50011">
    <property type="entry name" value="PROTEIN_KINASE_DOM"/>
    <property type="match status" value="1"/>
</dbReference>
<feature type="region of interest" description="Disordered" evidence="4">
    <location>
        <begin position="158"/>
        <end position="213"/>
    </location>
</feature>
<gene>
    <name evidence="6" type="ORF">P3X46_005627</name>
</gene>
<sequence length="773" mass="86239">MDSLTILAVLPCHGRPPSSANGTNHLLSCLLRKWGCGDKDKVKNASDDNGLDKTAQQDSFRRINNVCMQMMRQLCSVHSKQIHTQVKIVADAQQGSVATEARELEANWVILDRCLKKEGDFCLKQLTCNIVIIDHAIPKLLRAVNPLAGNRLSVSTDQSDKLGMLPSSTGNHNSTTTRSNLGIESTTFHTESLSSPGKEQFNKASSPSTIKSRSHTPIFHLNSDYFHQEVQVQTIFSPSPSYSKSDLASSFKIGDPLDGKIKNYSGHLKTKFDMQTVNGIKATQIVSVPTRRSADSPRLLRKPESPNQLTSRKYCMISPGEENPASPSSPTFQRTSSIRKAMSLSIKHPPKPPPLCSICKHKAPIFGKATRKFSYREIESATDGFSSDNLLADGGYGLVYKGILPDGQVVAVKQHKTISAQGASEFCSEVEILSCAQHRNLVMLVGYCIEIEWLLIYEFACNGSLDKHLYGTETNKVMAWHKRMKVAKGAARGLRYLHEDCRVGCIVHRDFRPNNILLTHDFEPMVGDFGLARRQVDGQSAEETRVIGAFGYLAPEYTQSGLITEKTDVYAFGVVLLELLSGLKATEFSRITGQQFVQEWGCPLLERKMIDEIIDPRLKQNYEEKEVQCMMHAASLCISPNPEKRPRMSKVLKILEGDIPTDLACNYGQYPTSYLKQYTNNIYGTETESPMIPSLHHSPSSLLMQPMHDMNLSPSRKSVDRNNGTFKALAPFKEHRMVRGVHEWKQPESNISGEYQAYLQGSLAKFIQKLNQH</sequence>
<evidence type="ECO:0000313" key="7">
    <source>
        <dbReference type="Proteomes" id="UP001174677"/>
    </source>
</evidence>
<organism evidence="6 7">
    <name type="scientific">Hevea brasiliensis</name>
    <name type="common">Para rubber tree</name>
    <name type="synonym">Siphonia brasiliensis</name>
    <dbReference type="NCBI Taxonomy" id="3981"/>
    <lineage>
        <taxon>Eukaryota</taxon>
        <taxon>Viridiplantae</taxon>
        <taxon>Streptophyta</taxon>
        <taxon>Embryophyta</taxon>
        <taxon>Tracheophyta</taxon>
        <taxon>Spermatophyta</taxon>
        <taxon>Magnoliopsida</taxon>
        <taxon>eudicotyledons</taxon>
        <taxon>Gunneridae</taxon>
        <taxon>Pentapetalae</taxon>
        <taxon>rosids</taxon>
        <taxon>fabids</taxon>
        <taxon>Malpighiales</taxon>
        <taxon>Euphorbiaceae</taxon>
        <taxon>Crotonoideae</taxon>
        <taxon>Micrandreae</taxon>
        <taxon>Hevea</taxon>
    </lineage>
</organism>
<evidence type="ECO:0000256" key="3">
    <source>
        <dbReference type="ARBA" id="ARBA00022840"/>
    </source>
</evidence>